<dbReference type="InterPro" id="IPR013328">
    <property type="entry name" value="6PGD_dom2"/>
</dbReference>
<dbReference type="AlphaFoldDB" id="A0A0F6QXA3"/>
<dbReference type="Gene3D" id="1.10.1040.10">
    <property type="entry name" value="N-(1-d-carboxylethyl)-l-norvaline Dehydrogenase, domain 2"/>
    <property type="match status" value="1"/>
</dbReference>
<dbReference type="EMBL" id="CP011311">
    <property type="protein sequence ID" value="AKE38573.1"/>
    <property type="molecule type" value="Genomic_DNA"/>
</dbReference>
<dbReference type="InterPro" id="IPR006108">
    <property type="entry name" value="3HC_DH_C"/>
</dbReference>
<organism evidence="4 5">
    <name type="scientific">Corynebacterium camporealensis</name>
    <dbReference type="NCBI Taxonomy" id="161896"/>
    <lineage>
        <taxon>Bacteria</taxon>
        <taxon>Bacillati</taxon>
        <taxon>Actinomycetota</taxon>
        <taxon>Actinomycetes</taxon>
        <taxon>Mycobacteriales</taxon>
        <taxon>Corynebacteriaceae</taxon>
        <taxon>Corynebacterium</taxon>
    </lineage>
</organism>
<comment type="similarity">
    <text evidence="2">Belongs to the 3-hydroxyacyl-CoA dehydrogenase family.</text>
</comment>
<dbReference type="Gene3D" id="3.40.50.720">
    <property type="entry name" value="NAD(P)-binding Rossmann-like Domain"/>
    <property type="match status" value="1"/>
</dbReference>
<dbReference type="Pfam" id="PF00725">
    <property type="entry name" value="3HCDH"/>
    <property type="match status" value="1"/>
</dbReference>
<dbReference type="InterPro" id="IPR008927">
    <property type="entry name" value="6-PGluconate_DH-like_C_sf"/>
</dbReference>
<dbReference type="GO" id="GO:0006635">
    <property type="term" value="P:fatty acid beta-oxidation"/>
    <property type="evidence" value="ECO:0007669"/>
    <property type="project" value="TreeGrafter"/>
</dbReference>
<dbReference type="PANTHER" id="PTHR48075">
    <property type="entry name" value="3-HYDROXYACYL-COA DEHYDROGENASE FAMILY PROTEIN"/>
    <property type="match status" value="1"/>
</dbReference>
<evidence type="ECO:0000256" key="2">
    <source>
        <dbReference type="ARBA" id="ARBA00009463"/>
    </source>
</evidence>
<dbReference type="EC" id="1.1.1.157" evidence="4"/>
<dbReference type="InterPro" id="IPR022694">
    <property type="entry name" value="3-OHacyl-CoA_DH"/>
</dbReference>
<keyword evidence="3 4" id="KW-0560">Oxidoreductase</keyword>
<dbReference type="SUPFAM" id="SSF51735">
    <property type="entry name" value="NAD(P)-binding Rossmann-fold domains"/>
    <property type="match status" value="1"/>
</dbReference>
<proteinExistence type="inferred from homology"/>
<dbReference type="KEGG" id="ccj:UL81_02960"/>
<sequence>MSINTVTVIGSGTMGAQIAMVSALSGARTFVVDIKDEPLKAAEEMLHKRMNRDIEKSRRTQDDVDAAFGRLTFSTDRDAAAAESDLIIEAATENIDIKRQIFEGVDAVAPEHAIIATNSSNIVSSALADSTKRPDRVCNMHFFNPVLIMTCVEVVGGEHTSTETLDAVAEFGEKMGKDVVRLNKEVPGFIANRLLNALRAEALELYEDGVADFKDIDVAAKTALRHPMGPFELMDMTGLDVVYMIRKAEYEQTGDPASLPSKSVTELYERGDYGRKTGKGWYTYDK</sequence>
<dbReference type="GO" id="GO:0070403">
    <property type="term" value="F:NAD+ binding"/>
    <property type="evidence" value="ECO:0007669"/>
    <property type="project" value="InterPro"/>
</dbReference>
<dbReference type="Proteomes" id="UP000033566">
    <property type="component" value="Chromosome"/>
</dbReference>
<dbReference type="HOGENOM" id="CLU_009834_2_0_11"/>
<dbReference type="GO" id="GO:0008691">
    <property type="term" value="F:3-hydroxybutyryl-CoA dehydrogenase activity"/>
    <property type="evidence" value="ECO:0007669"/>
    <property type="project" value="UniProtKB-EC"/>
</dbReference>
<dbReference type="Pfam" id="PF02737">
    <property type="entry name" value="3HCDH_N"/>
    <property type="match status" value="1"/>
</dbReference>
<keyword evidence="5" id="KW-1185">Reference proteome</keyword>
<dbReference type="FunFam" id="3.40.50.720:FF:000009">
    <property type="entry name" value="Fatty oxidation complex, alpha subunit"/>
    <property type="match status" value="1"/>
</dbReference>
<dbReference type="STRING" id="161896.UL81_02960"/>
<protein>
    <submittedName>
        <fullName evidence="4">3-hydroxyacyl-CoA dehydrogenase</fullName>
        <ecNumber evidence="4">1.1.1.157</ecNumber>
    </submittedName>
</protein>
<name>A0A0F6QXA3_9CORY</name>
<dbReference type="PIRSF" id="PIRSF000105">
    <property type="entry name" value="HCDH"/>
    <property type="match status" value="1"/>
</dbReference>
<dbReference type="InterPro" id="IPR006176">
    <property type="entry name" value="3-OHacyl-CoA_DH_NAD-bd"/>
</dbReference>
<gene>
    <name evidence="4" type="ORF">UL81_02960</name>
</gene>
<evidence type="ECO:0000256" key="1">
    <source>
        <dbReference type="ARBA" id="ARBA00005086"/>
    </source>
</evidence>
<reference evidence="4 5" key="1">
    <citation type="journal article" date="2015" name="Genome Announc.">
        <title>Complete Genome Sequence of Corynebacterium camporealensis DSM 44610, Isolated from the Milk of a Manchega Sheep with Subclinical Mastitis.</title>
        <authorList>
            <person name="Ruckert C."/>
            <person name="Albersmeier A."/>
            <person name="Winkler A."/>
            <person name="Tauch A."/>
        </authorList>
    </citation>
    <scope>NUCLEOTIDE SEQUENCE [LARGE SCALE GENOMIC DNA]</scope>
    <source>
        <strain evidence="4 5">DSM 44610</strain>
    </source>
</reference>
<dbReference type="PANTHER" id="PTHR48075:SF5">
    <property type="entry name" value="3-HYDROXYBUTYRYL-COA DEHYDROGENASE"/>
    <property type="match status" value="1"/>
</dbReference>
<comment type="pathway">
    <text evidence="1">Lipid metabolism; butanoate metabolism.</text>
</comment>
<evidence type="ECO:0000313" key="4">
    <source>
        <dbReference type="EMBL" id="AKE38573.1"/>
    </source>
</evidence>
<dbReference type="RefSeq" id="WP_035106838.1">
    <property type="nucleotide sequence ID" value="NZ_CP011311.1"/>
</dbReference>
<dbReference type="OrthoDB" id="9771883at2"/>
<dbReference type="PATRIC" id="fig|161896.4.peg.583"/>
<dbReference type="SUPFAM" id="SSF48179">
    <property type="entry name" value="6-phosphogluconate dehydrogenase C-terminal domain-like"/>
    <property type="match status" value="1"/>
</dbReference>
<evidence type="ECO:0000313" key="5">
    <source>
        <dbReference type="Proteomes" id="UP000033566"/>
    </source>
</evidence>
<evidence type="ECO:0000256" key="3">
    <source>
        <dbReference type="ARBA" id="ARBA00023002"/>
    </source>
</evidence>
<accession>A0A0F6QXA3</accession>
<dbReference type="InterPro" id="IPR036291">
    <property type="entry name" value="NAD(P)-bd_dom_sf"/>
</dbReference>